<dbReference type="CDD" id="cd20006">
    <property type="entry name" value="PBP1_ABC_sugar_binding-like"/>
    <property type="match status" value="1"/>
</dbReference>
<dbReference type="EMBL" id="DVFT01000042">
    <property type="protein sequence ID" value="HIQ95529.1"/>
    <property type="molecule type" value="Genomic_DNA"/>
</dbReference>
<comment type="similarity">
    <text evidence="2">Belongs to the bacterial solute-binding protein 2 family.</text>
</comment>
<sequence>MKSSRRYVAFAVTLAAVITVFIAAAIQWEHYQGRKLRIVYVPKVEDSANDFWISLLEGARMAAEEYDVDLTVLAPASEDDYEGQIRCVEEAIGMNPDAILLSPSSMTEITDAANDVVSAEIKLVLIDSELDENLQSALVSTDNYEAGRKMGDYAKSHLPEDPVIGIVAHVEGSSTAIEREAGFREGLGEYEDCIVETVFCDSDYDKAYRLTKEMIEQHPEINMLAGLNEYSAVGAARAVRDLGLSDTIRMIGFDSSQEEVQLLEAGVFDAIVIQKPFNMGYLGVERTVEILHGELEPTIVDSGSKLITKDNMYVEENQKLLFPFAE</sequence>
<comment type="caution">
    <text evidence="6">The sequence shown here is derived from an EMBL/GenBank/DDBJ whole genome shotgun (WGS) entry which is preliminary data.</text>
</comment>
<evidence type="ECO:0000256" key="4">
    <source>
        <dbReference type="SAM" id="Phobius"/>
    </source>
</evidence>
<gene>
    <name evidence="6" type="ORF">IAB26_03105</name>
</gene>
<feature type="transmembrane region" description="Helical" evidence="4">
    <location>
        <begin position="7"/>
        <end position="28"/>
    </location>
</feature>
<dbReference type="InterPro" id="IPR025997">
    <property type="entry name" value="SBP_2_dom"/>
</dbReference>
<evidence type="ECO:0000256" key="3">
    <source>
        <dbReference type="ARBA" id="ARBA00022729"/>
    </source>
</evidence>
<dbReference type="InterPro" id="IPR028082">
    <property type="entry name" value="Peripla_BP_I"/>
</dbReference>
<dbReference type="GO" id="GO:0030313">
    <property type="term" value="C:cell envelope"/>
    <property type="evidence" value="ECO:0007669"/>
    <property type="project" value="UniProtKB-SubCell"/>
</dbReference>
<evidence type="ECO:0000259" key="5">
    <source>
        <dbReference type="Pfam" id="PF13407"/>
    </source>
</evidence>
<proteinExistence type="inferred from homology"/>
<keyword evidence="4" id="KW-0812">Transmembrane</keyword>
<accession>A0A9D0ZTL4</accession>
<reference evidence="6" key="2">
    <citation type="journal article" date="2021" name="PeerJ">
        <title>Extensive microbial diversity within the chicken gut microbiome revealed by metagenomics and culture.</title>
        <authorList>
            <person name="Gilroy R."/>
            <person name="Ravi A."/>
            <person name="Getino M."/>
            <person name="Pursley I."/>
            <person name="Horton D.L."/>
            <person name="Alikhan N.F."/>
            <person name="Baker D."/>
            <person name="Gharbi K."/>
            <person name="Hall N."/>
            <person name="Watson M."/>
            <person name="Adriaenssens E.M."/>
            <person name="Foster-Nyarko E."/>
            <person name="Jarju S."/>
            <person name="Secka A."/>
            <person name="Antonio M."/>
            <person name="Oren A."/>
            <person name="Chaudhuri R.R."/>
            <person name="La Ragione R."/>
            <person name="Hildebrand F."/>
            <person name="Pallen M.J."/>
        </authorList>
    </citation>
    <scope>NUCLEOTIDE SEQUENCE</scope>
    <source>
        <strain evidence="6">ChiSjej3B21-11622</strain>
    </source>
</reference>
<evidence type="ECO:0000313" key="7">
    <source>
        <dbReference type="Proteomes" id="UP000886886"/>
    </source>
</evidence>
<keyword evidence="4" id="KW-0472">Membrane</keyword>
<protein>
    <submittedName>
        <fullName evidence="6">Substrate-binding domain-containing protein</fullName>
    </submittedName>
</protein>
<organism evidence="6 7">
    <name type="scientific">Candidatus Limivivens merdigallinarum</name>
    <dbReference type="NCBI Taxonomy" id="2840859"/>
    <lineage>
        <taxon>Bacteria</taxon>
        <taxon>Bacillati</taxon>
        <taxon>Bacillota</taxon>
        <taxon>Clostridia</taxon>
        <taxon>Lachnospirales</taxon>
        <taxon>Lachnospiraceae</taxon>
        <taxon>Lachnospiraceae incertae sedis</taxon>
        <taxon>Candidatus Limivivens</taxon>
    </lineage>
</organism>
<evidence type="ECO:0000256" key="1">
    <source>
        <dbReference type="ARBA" id="ARBA00004196"/>
    </source>
</evidence>
<keyword evidence="4" id="KW-1133">Transmembrane helix</keyword>
<dbReference type="Gene3D" id="3.40.50.2300">
    <property type="match status" value="2"/>
</dbReference>
<dbReference type="SUPFAM" id="SSF53822">
    <property type="entry name" value="Periplasmic binding protein-like I"/>
    <property type="match status" value="1"/>
</dbReference>
<comment type="subcellular location">
    <subcellularLocation>
        <location evidence="1">Cell envelope</location>
    </subcellularLocation>
</comment>
<evidence type="ECO:0000256" key="2">
    <source>
        <dbReference type="ARBA" id="ARBA00007639"/>
    </source>
</evidence>
<dbReference type="AlphaFoldDB" id="A0A9D0ZTL4"/>
<evidence type="ECO:0000313" key="6">
    <source>
        <dbReference type="EMBL" id="HIQ95529.1"/>
    </source>
</evidence>
<feature type="domain" description="Periplasmic binding protein" evidence="5">
    <location>
        <begin position="46"/>
        <end position="294"/>
    </location>
</feature>
<name>A0A9D0ZTL4_9FIRM</name>
<dbReference type="GO" id="GO:0030246">
    <property type="term" value="F:carbohydrate binding"/>
    <property type="evidence" value="ECO:0007669"/>
    <property type="project" value="UniProtKB-ARBA"/>
</dbReference>
<reference evidence="6" key="1">
    <citation type="submission" date="2020-10" db="EMBL/GenBank/DDBJ databases">
        <authorList>
            <person name="Gilroy R."/>
        </authorList>
    </citation>
    <scope>NUCLEOTIDE SEQUENCE</scope>
    <source>
        <strain evidence="6">ChiSjej3B21-11622</strain>
    </source>
</reference>
<keyword evidence="3" id="KW-0732">Signal</keyword>
<dbReference type="Proteomes" id="UP000886886">
    <property type="component" value="Unassembled WGS sequence"/>
</dbReference>
<dbReference type="PANTHER" id="PTHR46847:SF1">
    <property type="entry name" value="D-ALLOSE-BINDING PERIPLASMIC PROTEIN-RELATED"/>
    <property type="match status" value="1"/>
</dbReference>
<dbReference type="PANTHER" id="PTHR46847">
    <property type="entry name" value="D-ALLOSE-BINDING PERIPLASMIC PROTEIN-RELATED"/>
    <property type="match status" value="1"/>
</dbReference>
<dbReference type="Pfam" id="PF13407">
    <property type="entry name" value="Peripla_BP_4"/>
    <property type="match status" value="1"/>
</dbReference>